<organism evidence="1 2">
    <name type="scientific">Ensete ventricosum</name>
    <name type="common">Abyssinian banana</name>
    <name type="synonym">Musa ensete</name>
    <dbReference type="NCBI Taxonomy" id="4639"/>
    <lineage>
        <taxon>Eukaryota</taxon>
        <taxon>Viridiplantae</taxon>
        <taxon>Streptophyta</taxon>
        <taxon>Embryophyta</taxon>
        <taxon>Tracheophyta</taxon>
        <taxon>Spermatophyta</taxon>
        <taxon>Magnoliopsida</taxon>
        <taxon>Liliopsida</taxon>
        <taxon>Zingiberales</taxon>
        <taxon>Musaceae</taxon>
        <taxon>Ensete</taxon>
    </lineage>
</organism>
<sequence>MAANAMAEDEMESALMLYDEVSSPFQLEKKHTNGRLYAVFRFPGFQGLDVKEAFPLKAFFSCYESKVGCGKQVNVYSQIST</sequence>
<keyword evidence="2" id="KW-1185">Reference proteome</keyword>
<name>A0AAV8RC89_ENSVE</name>
<proteinExistence type="predicted"/>
<protein>
    <submittedName>
        <fullName evidence="1">Uncharacterized protein</fullName>
    </submittedName>
</protein>
<accession>A0AAV8RC89</accession>
<dbReference type="Proteomes" id="UP001222027">
    <property type="component" value="Unassembled WGS sequence"/>
</dbReference>
<dbReference type="AlphaFoldDB" id="A0AAV8RC89"/>
<evidence type="ECO:0000313" key="1">
    <source>
        <dbReference type="EMBL" id="KAJ8498397.1"/>
    </source>
</evidence>
<reference evidence="1 2" key="1">
    <citation type="submission" date="2022-12" db="EMBL/GenBank/DDBJ databases">
        <title>Chromosome-scale assembly of the Ensete ventricosum genome.</title>
        <authorList>
            <person name="Dussert Y."/>
            <person name="Stocks J."/>
            <person name="Wendawek A."/>
            <person name="Woldeyes F."/>
            <person name="Nichols R.A."/>
            <person name="Borrell J.S."/>
        </authorList>
    </citation>
    <scope>NUCLEOTIDE SEQUENCE [LARGE SCALE GENOMIC DNA]</scope>
    <source>
        <strain evidence="2">cv. Maze</strain>
        <tissue evidence="1">Seeds</tissue>
    </source>
</reference>
<dbReference type="EMBL" id="JAQQAF010000003">
    <property type="protein sequence ID" value="KAJ8498397.1"/>
    <property type="molecule type" value="Genomic_DNA"/>
</dbReference>
<comment type="caution">
    <text evidence="1">The sequence shown here is derived from an EMBL/GenBank/DDBJ whole genome shotgun (WGS) entry which is preliminary data.</text>
</comment>
<gene>
    <name evidence="1" type="ORF">OPV22_008949</name>
</gene>
<evidence type="ECO:0000313" key="2">
    <source>
        <dbReference type="Proteomes" id="UP001222027"/>
    </source>
</evidence>